<reference evidence="7" key="1">
    <citation type="submission" date="2013-12" db="EMBL/GenBank/DDBJ databases">
        <authorList>
            <person name="Li W."/>
            <person name="Chetelat R.T."/>
        </authorList>
    </citation>
    <scope>NUCLEOTIDE SEQUENCE</scope>
    <source>
        <strain evidence="7">CRIB-18</strain>
        <plasmid evidence="7">1</plasmid>
    </source>
</reference>
<dbReference type="PANTHER" id="PTHR30097:SF4">
    <property type="entry name" value="SLR6042 PROTEIN"/>
    <property type="match status" value="1"/>
</dbReference>
<evidence type="ECO:0000313" key="7">
    <source>
        <dbReference type="EMBL" id="CDR35295.1"/>
    </source>
</evidence>
<keyword evidence="7" id="KW-0614">Plasmid</keyword>
<keyword evidence="2" id="KW-0813">Transport</keyword>
<dbReference type="SUPFAM" id="SSF111369">
    <property type="entry name" value="HlyD-like secretion proteins"/>
    <property type="match status" value="1"/>
</dbReference>
<dbReference type="AlphaFoldDB" id="A0A090E499"/>
<dbReference type="Gene3D" id="2.40.30.170">
    <property type="match status" value="1"/>
</dbReference>
<dbReference type="GO" id="GO:0016020">
    <property type="term" value="C:membrane"/>
    <property type="evidence" value="ECO:0007669"/>
    <property type="project" value="InterPro"/>
</dbReference>
<dbReference type="InterPro" id="IPR006143">
    <property type="entry name" value="RND_pump_MFP"/>
</dbReference>
<dbReference type="InterPro" id="IPR051909">
    <property type="entry name" value="MFP_Cation_Efflux"/>
</dbReference>
<dbReference type="InterPro" id="IPR058647">
    <property type="entry name" value="BSH_CzcB-like"/>
</dbReference>
<dbReference type="GO" id="GO:0046914">
    <property type="term" value="F:transition metal ion binding"/>
    <property type="evidence" value="ECO:0007669"/>
    <property type="project" value="TreeGrafter"/>
</dbReference>
<gene>
    <name evidence="7" type="primary">czcB</name>
    <name evidence="7" type="ORF">CSEC_p0024</name>
</gene>
<dbReference type="InterPro" id="IPR058792">
    <property type="entry name" value="Beta-barrel_RND_2"/>
</dbReference>
<feature type="domain" description="CzcB-like alpha-helical hairpin" evidence="3">
    <location>
        <begin position="134"/>
        <end position="193"/>
    </location>
</feature>
<dbReference type="InterPro" id="IPR058648">
    <property type="entry name" value="HH_CzcB-like"/>
</dbReference>
<evidence type="ECO:0000256" key="1">
    <source>
        <dbReference type="ARBA" id="ARBA00009477"/>
    </source>
</evidence>
<dbReference type="Pfam" id="PF25973">
    <property type="entry name" value="BSH_CzcB"/>
    <property type="match status" value="1"/>
</dbReference>
<dbReference type="GO" id="GO:0015679">
    <property type="term" value="P:plasma membrane copper ion transport"/>
    <property type="evidence" value="ECO:0007669"/>
    <property type="project" value="TreeGrafter"/>
</dbReference>
<proteinExistence type="inferred from homology"/>
<dbReference type="FunFam" id="2.40.30.170:FF:000010">
    <property type="entry name" value="Efflux RND transporter periplasmic adaptor subunit"/>
    <property type="match status" value="1"/>
</dbReference>
<dbReference type="Gene3D" id="2.40.50.100">
    <property type="match status" value="1"/>
</dbReference>
<accession>A0A090E499</accession>
<dbReference type="GO" id="GO:0022857">
    <property type="term" value="F:transmembrane transporter activity"/>
    <property type="evidence" value="ECO:0007669"/>
    <property type="project" value="InterPro"/>
</dbReference>
<dbReference type="InterPro" id="IPR058649">
    <property type="entry name" value="CzcB_C"/>
</dbReference>
<evidence type="ECO:0000256" key="2">
    <source>
        <dbReference type="ARBA" id="ARBA00022448"/>
    </source>
</evidence>
<reference evidence="7" key="2">
    <citation type="submission" date="2014-09" db="EMBL/GenBank/DDBJ databases">
        <title>Criblamydia sequanensis harbors a mega-plasmid encoding arsenite resistance.</title>
        <authorList>
            <person name="Bertelli C."/>
            <person name="Goesmann A."/>
            <person name="Greub G."/>
        </authorList>
    </citation>
    <scope>NUCLEOTIDE SEQUENCE [LARGE SCALE GENOMIC DNA]</scope>
    <source>
        <strain evidence="7">CRIB-18</strain>
        <plasmid evidence="7">1</plasmid>
    </source>
</reference>
<protein>
    <submittedName>
        <fullName evidence="7">Putative cobalt-zinc-cadmium resistance protein CzcB</fullName>
    </submittedName>
</protein>
<evidence type="ECO:0000259" key="6">
    <source>
        <dbReference type="Pfam" id="PF25975"/>
    </source>
</evidence>
<comment type="similarity">
    <text evidence="1">Belongs to the membrane fusion protein (MFP) (TC 8.A.1) family.</text>
</comment>
<feature type="domain" description="CusB-like beta-barrel" evidence="4">
    <location>
        <begin position="250"/>
        <end position="326"/>
    </location>
</feature>
<feature type="domain" description="CzcB-like C-terminal circularly permuted SH3-like" evidence="6">
    <location>
        <begin position="332"/>
        <end position="392"/>
    </location>
</feature>
<dbReference type="GO" id="GO:0030288">
    <property type="term" value="C:outer membrane-bounded periplasmic space"/>
    <property type="evidence" value="ECO:0007669"/>
    <property type="project" value="TreeGrafter"/>
</dbReference>
<sequence>MKIIYTFIGLVLLIVGAVAWQFWPISSIKKESHSSEIAEANPHGHTDEHGHQEENIIPLTSDQIKDLGIQTKIAGPGELSVTISTRGKIILHPDRLSHILPKISGVAKEARKNIGDRVKEGEVLAILESREMADIKANYLAAKEKEGLALSLLEREKRLHEKKVSAEQDYINAKSVYAEAKINIQLAKQKLHAFGIDDDEIKGLSNENDPDLRIYDIRSPMDGIVIARHINKGEFIENTVTIYEIADLSTIWIEIGIYPKDLVRVKEGQMVDISLPVDKKIAQAKIIYLSPIIQDETITAKAVAELKNPSGNWRPGSFVKVNIATEDVFAPIVISKEAIQEIEGKEFIFVRVPEGFEKRQAQLGVSDNENVEILSGLSSGEEYASSKTFLLKADLSKKEAEHEH</sequence>
<organism evidence="7">
    <name type="scientific">Candidatus Criblamydia sequanensis CRIB-18</name>
    <dbReference type="NCBI Taxonomy" id="1437425"/>
    <lineage>
        <taxon>Bacteria</taxon>
        <taxon>Pseudomonadati</taxon>
        <taxon>Chlamydiota</taxon>
        <taxon>Chlamydiia</taxon>
        <taxon>Parachlamydiales</taxon>
        <taxon>Candidatus Criblamydiaceae</taxon>
        <taxon>Candidatus Criblamydia</taxon>
    </lineage>
</organism>
<evidence type="ECO:0000259" key="3">
    <source>
        <dbReference type="Pfam" id="PF25893"/>
    </source>
</evidence>
<evidence type="ECO:0000259" key="4">
    <source>
        <dbReference type="Pfam" id="PF25954"/>
    </source>
</evidence>
<dbReference type="Pfam" id="PF25893">
    <property type="entry name" value="HH_CzcB"/>
    <property type="match status" value="1"/>
</dbReference>
<dbReference type="NCBIfam" id="TIGR01730">
    <property type="entry name" value="RND_mfp"/>
    <property type="match status" value="1"/>
</dbReference>
<name>A0A090E499_9BACT</name>
<evidence type="ECO:0000259" key="5">
    <source>
        <dbReference type="Pfam" id="PF25973"/>
    </source>
</evidence>
<dbReference type="PANTHER" id="PTHR30097">
    <property type="entry name" value="CATION EFFLUX SYSTEM PROTEIN CUSB"/>
    <property type="match status" value="1"/>
</dbReference>
<dbReference type="GO" id="GO:0060003">
    <property type="term" value="P:copper ion export"/>
    <property type="evidence" value="ECO:0007669"/>
    <property type="project" value="TreeGrafter"/>
</dbReference>
<dbReference type="Gene3D" id="2.40.420.20">
    <property type="match status" value="1"/>
</dbReference>
<dbReference type="Pfam" id="PF25954">
    <property type="entry name" value="Beta-barrel_RND_2"/>
    <property type="match status" value="1"/>
</dbReference>
<dbReference type="Pfam" id="PF25975">
    <property type="entry name" value="CzcB_C"/>
    <property type="match status" value="1"/>
</dbReference>
<geneLocation type="plasmid" evidence="7">
    <name>1</name>
</geneLocation>
<dbReference type="EMBL" id="LK031773">
    <property type="protein sequence ID" value="CDR35295.1"/>
    <property type="molecule type" value="Genomic_DNA"/>
</dbReference>
<feature type="domain" description="CzcB-like barrel-sandwich hybrid" evidence="5">
    <location>
        <begin position="96"/>
        <end position="247"/>
    </location>
</feature>